<reference evidence="5" key="1">
    <citation type="journal article" date="2020" name="Stud. Mycol.">
        <title>101 Dothideomycetes genomes: A test case for predicting lifestyles and emergence of pathogens.</title>
        <authorList>
            <person name="Haridas S."/>
            <person name="Albert R."/>
            <person name="Binder M."/>
            <person name="Bloem J."/>
            <person name="LaButti K."/>
            <person name="Salamov A."/>
            <person name="Andreopoulos B."/>
            <person name="Baker S."/>
            <person name="Barry K."/>
            <person name="Bills G."/>
            <person name="Bluhm B."/>
            <person name="Cannon C."/>
            <person name="Castanera R."/>
            <person name="Culley D."/>
            <person name="Daum C."/>
            <person name="Ezra D."/>
            <person name="Gonzalez J."/>
            <person name="Henrissat B."/>
            <person name="Kuo A."/>
            <person name="Liang C."/>
            <person name="Lipzen A."/>
            <person name="Lutzoni F."/>
            <person name="Magnuson J."/>
            <person name="Mondo S."/>
            <person name="Nolan M."/>
            <person name="Ohm R."/>
            <person name="Pangilinan J."/>
            <person name="Park H.-J."/>
            <person name="Ramirez L."/>
            <person name="Alfaro M."/>
            <person name="Sun H."/>
            <person name="Tritt A."/>
            <person name="Yoshinaga Y."/>
            <person name="Zwiers L.-H."/>
            <person name="Turgeon B."/>
            <person name="Goodwin S."/>
            <person name="Spatafora J."/>
            <person name="Crous P."/>
            <person name="Grigoriev I."/>
        </authorList>
    </citation>
    <scope>NUCLEOTIDE SEQUENCE [LARGE SCALE GENOMIC DNA]</scope>
    <source>
        <strain evidence="5">CECT 20119</strain>
    </source>
</reference>
<evidence type="ECO:0000313" key="5">
    <source>
        <dbReference type="Proteomes" id="UP000799538"/>
    </source>
</evidence>
<keyword evidence="5" id="KW-1185">Reference proteome</keyword>
<dbReference type="SUPFAM" id="SSF53254">
    <property type="entry name" value="Phosphoglycerate mutase-like"/>
    <property type="match status" value="1"/>
</dbReference>
<feature type="region of interest" description="Disordered" evidence="1">
    <location>
        <begin position="573"/>
        <end position="593"/>
    </location>
</feature>
<feature type="signal peptide" evidence="3">
    <location>
        <begin position="1"/>
        <end position="21"/>
    </location>
</feature>
<evidence type="ECO:0000256" key="3">
    <source>
        <dbReference type="SAM" id="SignalP"/>
    </source>
</evidence>
<keyword evidence="2" id="KW-0812">Transmembrane</keyword>
<sequence length="665" mass="71312">MATLRFSLLALAALFALPAHAQDQNFTVWSSFIFLRTGERTPSLLTNIAPTLTSLGAQQMYSAGQYFRSQYLEQGSANRIEELDDESPRTDQVYALTLDSQYTSASTQSFLLGMWPPINNASADTEGIPNQLVNGTVIQNPAGGVNLPRISTAGVQDIDSLYVGGDIACPGFGRYASSSISAARREQLIQQSQSTYDSLAPILDPVLNRSLHTIDYAKSIYDYVSYQNNYNATISQRLSTDSSLLDRLRYYADAQQLTFYANLTAPSPYNRQPMWARRGSISTIAGSGLAARISSHFYALQYAPSAAYRLSILVGDYAPLVSLISLTNLSRYPSFSGLPLPASALAIELISPPFASANLTATGLPPPSLLSVRFRFRNGTGVTGTQTFPASGGDADTYAVFERGNEDVNIPFNDFLAAMSDISISDPGDWCYQCAAQTLFCAAWNSSNVFSTASGRGGTRVITRQQGLSNEAAGGIGAGVALAVAGLVALVLWFVVGVRAHRTEPLWVSRKRRSELGGFKGSRKLASDADLSAGQHVAKDGTVVGAVVEKRERGGDGHARVGSWELRDQKVAGVQGAQGQGNELGDQRPWTRHGRVESDGTLVERDMGRLGLDGAAMGWGSRDEGDHVGINAAREAGARRLSADSGRADPFRDPEGSEVKGVERV</sequence>
<dbReference type="InterPro" id="IPR050645">
    <property type="entry name" value="Histidine_acid_phosphatase"/>
</dbReference>
<accession>A0A6A6GMP3</accession>
<dbReference type="PANTHER" id="PTHR11567:SF127">
    <property type="entry name" value="HISTIDINE ACID PHOSPHATASE"/>
    <property type="match status" value="1"/>
</dbReference>
<evidence type="ECO:0000256" key="2">
    <source>
        <dbReference type="SAM" id="Phobius"/>
    </source>
</evidence>
<evidence type="ECO:0000256" key="1">
    <source>
        <dbReference type="SAM" id="MobiDB-lite"/>
    </source>
</evidence>
<dbReference type="Proteomes" id="UP000799538">
    <property type="component" value="Unassembled WGS sequence"/>
</dbReference>
<dbReference type="GO" id="GO:0016791">
    <property type="term" value="F:phosphatase activity"/>
    <property type="evidence" value="ECO:0007669"/>
    <property type="project" value="TreeGrafter"/>
</dbReference>
<dbReference type="EMBL" id="ML992502">
    <property type="protein sequence ID" value="KAF2227015.1"/>
    <property type="molecule type" value="Genomic_DNA"/>
</dbReference>
<feature type="chain" id="PRO_5025359622" evidence="3">
    <location>
        <begin position="22"/>
        <end position="665"/>
    </location>
</feature>
<keyword evidence="2" id="KW-0472">Membrane</keyword>
<dbReference type="InterPro" id="IPR029033">
    <property type="entry name" value="His_PPase_superfam"/>
</dbReference>
<gene>
    <name evidence="4" type="ORF">BDZ85DRAFT_306354</name>
</gene>
<organism evidence="4 5">
    <name type="scientific">Elsinoe ampelina</name>
    <dbReference type="NCBI Taxonomy" id="302913"/>
    <lineage>
        <taxon>Eukaryota</taxon>
        <taxon>Fungi</taxon>
        <taxon>Dikarya</taxon>
        <taxon>Ascomycota</taxon>
        <taxon>Pezizomycotina</taxon>
        <taxon>Dothideomycetes</taxon>
        <taxon>Dothideomycetidae</taxon>
        <taxon>Myriangiales</taxon>
        <taxon>Elsinoaceae</taxon>
        <taxon>Elsinoe</taxon>
    </lineage>
</organism>
<proteinExistence type="predicted"/>
<dbReference type="PANTHER" id="PTHR11567">
    <property type="entry name" value="ACID PHOSPHATASE-RELATED"/>
    <property type="match status" value="1"/>
</dbReference>
<dbReference type="AlphaFoldDB" id="A0A6A6GMP3"/>
<protein>
    <submittedName>
        <fullName evidence="4">Histidine phosphatase superfamily</fullName>
    </submittedName>
</protein>
<feature type="transmembrane region" description="Helical" evidence="2">
    <location>
        <begin position="472"/>
        <end position="496"/>
    </location>
</feature>
<keyword evidence="2" id="KW-1133">Transmembrane helix</keyword>
<feature type="region of interest" description="Disordered" evidence="1">
    <location>
        <begin position="637"/>
        <end position="665"/>
    </location>
</feature>
<dbReference type="OrthoDB" id="258392at2759"/>
<evidence type="ECO:0000313" key="4">
    <source>
        <dbReference type="EMBL" id="KAF2227015.1"/>
    </source>
</evidence>
<dbReference type="Gene3D" id="3.40.50.1240">
    <property type="entry name" value="Phosphoglycerate mutase-like"/>
    <property type="match status" value="1"/>
</dbReference>
<name>A0A6A6GMP3_9PEZI</name>
<keyword evidence="3" id="KW-0732">Signal</keyword>